<dbReference type="KEGG" id="geo:Geob_2687"/>
<dbReference type="STRING" id="316067.Geob_2687"/>
<organism evidence="2 3">
    <name type="scientific">Geotalea daltonii (strain DSM 22248 / JCM 15807 / FRC-32)</name>
    <name type="common">Geobacter daltonii</name>
    <dbReference type="NCBI Taxonomy" id="316067"/>
    <lineage>
        <taxon>Bacteria</taxon>
        <taxon>Pseudomonadati</taxon>
        <taxon>Thermodesulfobacteriota</taxon>
        <taxon>Desulfuromonadia</taxon>
        <taxon>Geobacterales</taxon>
        <taxon>Geobacteraceae</taxon>
        <taxon>Geotalea</taxon>
    </lineage>
</organism>
<evidence type="ECO:0000256" key="1">
    <source>
        <dbReference type="SAM" id="Phobius"/>
    </source>
</evidence>
<evidence type="ECO:0000313" key="2">
    <source>
        <dbReference type="EMBL" id="ACM21037.1"/>
    </source>
</evidence>
<feature type="transmembrane region" description="Helical" evidence="1">
    <location>
        <begin position="197"/>
        <end position="216"/>
    </location>
</feature>
<keyword evidence="1" id="KW-1133">Transmembrane helix</keyword>
<dbReference type="PANTHER" id="PTHR30188:SF4">
    <property type="entry name" value="PROTEIN TRIGALACTOSYLDIACYLGLYCEROL 1, CHLOROPLASTIC"/>
    <property type="match status" value="1"/>
</dbReference>
<dbReference type="InterPro" id="IPR030802">
    <property type="entry name" value="Permease_MalE"/>
</dbReference>
<dbReference type="eggNOG" id="COG0767">
    <property type="taxonomic scope" value="Bacteria"/>
</dbReference>
<dbReference type="EMBL" id="CP001390">
    <property type="protein sequence ID" value="ACM21037.1"/>
    <property type="molecule type" value="Genomic_DNA"/>
</dbReference>
<feature type="transmembrane region" description="Helical" evidence="1">
    <location>
        <begin position="237"/>
        <end position="256"/>
    </location>
</feature>
<sequence length="257" mass="27953">MITALGKWILKLLLTGMGLVETIIQAFRNLFLSFKQGRRPIMAVLRKQIYFTGLESLKVIVIISVTIGIVIITQIISLVGANETLTGRVLVWVIIRELGPVLTAIIIIARSGTAIATELGYMKINNEIESIESLGIPADRYLIMPRIIGVTTSVVILTIYFEIAAILGGFIVAAIGWHVPFDKFAQSIFSILTIKELGMSFIKSLFFGLFLSAACCRHGLGVGKSATQIPQAATKGVMQSLFLVFVLDGVITLISLL</sequence>
<reference evidence="2 3" key="1">
    <citation type="submission" date="2009-01" db="EMBL/GenBank/DDBJ databases">
        <title>Complete sequence of Geobacter sp. FRC-32.</title>
        <authorList>
            <consortium name="US DOE Joint Genome Institute"/>
            <person name="Lucas S."/>
            <person name="Copeland A."/>
            <person name="Lapidus A."/>
            <person name="Glavina del Rio T."/>
            <person name="Dalin E."/>
            <person name="Tice H."/>
            <person name="Bruce D."/>
            <person name="Goodwin L."/>
            <person name="Pitluck S."/>
            <person name="Saunders E."/>
            <person name="Brettin T."/>
            <person name="Detter J.C."/>
            <person name="Han C."/>
            <person name="Larimer F."/>
            <person name="Land M."/>
            <person name="Hauser L."/>
            <person name="Kyrpides N."/>
            <person name="Ovchinnikova G."/>
            <person name="Kostka J."/>
            <person name="Richardson P."/>
        </authorList>
    </citation>
    <scope>NUCLEOTIDE SEQUENCE [LARGE SCALE GENOMIC DNA]</scope>
    <source>
        <strain evidence="3">DSM 22248 / JCM 15807 / FRC-32</strain>
    </source>
</reference>
<keyword evidence="1" id="KW-0472">Membrane</keyword>
<evidence type="ECO:0008006" key="4">
    <source>
        <dbReference type="Google" id="ProtNLM"/>
    </source>
</evidence>
<dbReference type="GO" id="GO:0005548">
    <property type="term" value="F:phospholipid transporter activity"/>
    <property type="evidence" value="ECO:0007669"/>
    <property type="project" value="TreeGrafter"/>
</dbReference>
<accession>B9M1F5</accession>
<feature type="transmembrane region" description="Helical" evidence="1">
    <location>
        <begin position="55"/>
        <end position="77"/>
    </location>
</feature>
<dbReference type="AlphaFoldDB" id="B9M1F5"/>
<dbReference type="Pfam" id="PF02405">
    <property type="entry name" value="MlaE"/>
    <property type="match status" value="1"/>
</dbReference>
<dbReference type="OrthoDB" id="9805022at2"/>
<proteinExistence type="predicted"/>
<dbReference type="GO" id="GO:0043190">
    <property type="term" value="C:ATP-binding cassette (ABC) transporter complex"/>
    <property type="evidence" value="ECO:0007669"/>
    <property type="project" value="InterPro"/>
</dbReference>
<protein>
    <recommendedName>
        <fullName evidence="4">ABC transporter permease</fullName>
    </recommendedName>
</protein>
<gene>
    <name evidence="2" type="ordered locus">Geob_2687</name>
</gene>
<evidence type="ECO:0000313" key="3">
    <source>
        <dbReference type="Proteomes" id="UP000007721"/>
    </source>
</evidence>
<dbReference type="RefSeq" id="WP_012647765.1">
    <property type="nucleotide sequence ID" value="NC_011979.1"/>
</dbReference>
<feature type="transmembrane region" description="Helical" evidence="1">
    <location>
        <begin position="12"/>
        <end position="34"/>
    </location>
</feature>
<dbReference type="PANTHER" id="PTHR30188">
    <property type="entry name" value="ABC TRANSPORTER PERMEASE PROTEIN-RELATED"/>
    <property type="match status" value="1"/>
</dbReference>
<dbReference type="Proteomes" id="UP000007721">
    <property type="component" value="Chromosome"/>
</dbReference>
<keyword evidence="1" id="KW-0812">Transmembrane</keyword>
<keyword evidence="3" id="KW-1185">Reference proteome</keyword>
<dbReference type="HOGENOM" id="CLU_045686_3_0_7"/>
<feature type="transmembrane region" description="Helical" evidence="1">
    <location>
        <begin position="154"/>
        <end position="177"/>
    </location>
</feature>
<name>B9M1F5_GEODF</name>
<feature type="transmembrane region" description="Helical" evidence="1">
    <location>
        <begin position="89"/>
        <end position="109"/>
    </location>
</feature>